<feature type="transmembrane region" description="Helical" evidence="7">
    <location>
        <begin position="101"/>
        <end position="125"/>
    </location>
</feature>
<evidence type="ECO:0000256" key="6">
    <source>
        <dbReference type="ARBA" id="ARBA00023136"/>
    </source>
</evidence>
<dbReference type="Gene3D" id="1.10.3720.10">
    <property type="entry name" value="MetI-like"/>
    <property type="match status" value="1"/>
</dbReference>
<dbReference type="EMBL" id="BONV01000032">
    <property type="protein sequence ID" value="GIG82725.1"/>
    <property type="molecule type" value="Genomic_DNA"/>
</dbReference>
<dbReference type="PROSITE" id="PS50928">
    <property type="entry name" value="ABC_TM1"/>
    <property type="match status" value="1"/>
</dbReference>
<feature type="transmembrane region" description="Helical" evidence="7">
    <location>
        <begin position="176"/>
        <end position="198"/>
    </location>
</feature>
<reference evidence="9 10" key="1">
    <citation type="submission" date="2021-01" db="EMBL/GenBank/DDBJ databases">
        <title>Whole genome shotgun sequence of Planotetraspora kaengkrachanensis NBRC 104272.</title>
        <authorList>
            <person name="Komaki H."/>
            <person name="Tamura T."/>
        </authorList>
    </citation>
    <scope>NUCLEOTIDE SEQUENCE [LARGE SCALE GENOMIC DNA]</scope>
    <source>
        <strain evidence="9 10">NBRC 104272</strain>
    </source>
</reference>
<feature type="domain" description="ABC transmembrane type-1" evidence="8">
    <location>
        <begin position="66"/>
        <end position="255"/>
    </location>
</feature>
<keyword evidence="6 7" id="KW-0472">Membrane</keyword>
<keyword evidence="5 7" id="KW-1133">Transmembrane helix</keyword>
<evidence type="ECO:0000256" key="2">
    <source>
        <dbReference type="ARBA" id="ARBA00022448"/>
    </source>
</evidence>
<evidence type="ECO:0000256" key="3">
    <source>
        <dbReference type="ARBA" id="ARBA00022475"/>
    </source>
</evidence>
<evidence type="ECO:0000313" key="9">
    <source>
        <dbReference type="EMBL" id="GIG82725.1"/>
    </source>
</evidence>
<dbReference type="CDD" id="cd06261">
    <property type="entry name" value="TM_PBP2"/>
    <property type="match status" value="1"/>
</dbReference>
<dbReference type="InterPro" id="IPR035906">
    <property type="entry name" value="MetI-like_sf"/>
</dbReference>
<keyword evidence="3" id="KW-1003">Cell membrane</keyword>
<dbReference type="Proteomes" id="UP000630097">
    <property type="component" value="Unassembled WGS sequence"/>
</dbReference>
<dbReference type="AlphaFoldDB" id="A0A8J3PX62"/>
<evidence type="ECO:0000256" key="4">
    <source>
        <dbReference type="ARBA" id="ARBA00022692"/>
    </source>
</evidence>
<evidence type="ECO:0000256" key="7">
    <source>
        <dbReference type="RuleBase" id="RU363032"/>
    </source>
</evidence>
<accession>A0A8J3PX62</accession>
<keyword evidence="2 7" id="KW-0813">Transport</keyword>
<protein>
    <submittedName>
        <fullName evidence="9">Sugar ABC transporter permease</fullName>
    </submittedName>
</protein>
<feature type="transmembrane region" description="Helical" evidence="7">
    <location>
        <begin position="7"/>
        <end position="27"/>
    </location>
</feature>
<feature type="transmembrane region" description="Helical" evidence="7">
    <location>
        <begin position="65"/>
        <end position="89"/>
    </location>
</feature>
<evidence type="ECO:0000313" key="10">
    <source>
        <dbReference type="Proteomes" id="UP000630097"/>
    </source>
</evidence>
<dbReference type="PANTHER" id="PTHR43744:SF12">
    <property type="entry name" value="ABC TRANSPORTER PERMEASE PROTEIN MG189-RELATED"/>
    <property type="match status" value="1"/>
</dbReference>
<feature type="transmembrane region" description="Helical" evidence="7">
    <location>
        <begin position="234"/>
        <end position="255"/>
    </location>
</feature>
<dbReference type="SUPFAM" id="SSF161098">
    <property type="entry name" value="MetI-like"/>
    <property type="match status" value="1"/>
</dbReference>
<sequence length="270" mass="30034">MRRQWPYHLVLMPLSLLFAAPLVWMLITSFMPDAEINAYPPRLWPSHIDFGGYLKVLTEDSYPRWFGNTLLVTAVAVVSHLALCSLAGYGFARLRFRGKGVAFVAIMATVMVPTQVLMIPTFLVFKNLGLIDTLSAAFLPWLATAFGVFLMRQFFLSLPRELEEAARIDGCNRLGVFFRVVLPLARPALATLAVFTFLGAWNDLIWPLIAINSEETYTLQVGLTTFAGARHTQWSALMAGNVLATFPLIVAFVVAQRHFIATMSFSGLKG</sequence>
<keyword evidence="4 7" id="KW-0812">Transmembrane</keyword>
<organism evidence="9 10">
    <name type="scientific">Planotetraspora kaengkrachanensis</name>
    <dbReference type="NCBI Taxonomy" id="575193"/>
    <lineage>
        <taxon>Bacteria</taxon>
        <taxon>Bacillati</taxon>
        <taxon>Actinomycetota</taxon>
        <taxon>Actinomycetes</taxon>
        <taxon>Streptosporangiales</taxon>
        <taxon>Streptosporangiaceae</taxon>
        <taxon>Planotetraspora</taxon>
    </lineage>
</organism>
<comment type="caution">
    <text evidence="9">The sequence shown here is derived from an EMBL/GenBank/DDBJ whole genome shotgun (WGS) entry which is preliminary data.</text>
</comment>
<evidence type="ECO:0000256" key="5">
    <source>
        <dbReference type="ARBA" id="ARBA00022989"/>
    </source>
</evidence>
<dbReference type="RefSeq" id="WP_203886051.1">
    <property type="nucleotide sequence ID" value="NZ_BAABHH010000023.1"/>
</dbReference>
<dbReference type="Pfam" id="PF00528">
    <property type="entry name" value="BPD_transp_1"/>
    <property type="match status" value="1"/>
</dbReference>
<evidence type="ECO:0000256" key="1">
    <source>
        <dbReference type="ARBA" id="ARBA00004651"/>
    </source>
</evidence>
<keyword evidence="10" id="KW-1185">Reference proteome</keyword>
<proteinExistence type="inferred from homology"/>
<dbReference type="InterPro" id="IPR000515">
    <property type="entry name" value="MetI-like"/>
</dbReference>
<dbReference type="PANTHER" id="PTHR43744">
    <property type="entry name" value="ABC TRANSPORTER PERMEASE PROTEIN MG189-RELATED-RELATED"/>
    <property type="match status" value="1"/>
</dbReference>
<gene>
    <name evidence="9" type="ORF">Pka01_58520</name>
</gene>
<feature type="transmembrane region" description="Helical" evidence="7">
    <location>
        <begin position="137"/>
        <end position="155"/>
    </location>
</feature>
<evidence type="ECO:0000259" key="8">
    <source>
        <dbReference type="PROSITE" id="PS50928"/>
    </source>
</evidence>
<dbReference type="GO" id="GO:0005886">
    <property type="term" value="C:plasma membrane"/>
    <property type="evidence" value="ECO:0007669"/>
    <property type="project" value="UniProtKB-SubCell"/>
</dbReference>
<name>A0A8J3PX62_9ACTN</name>
<dbReference type="GO" id="GO:0055085">
    <property type="term" value="P:transmembrane transport"/>
    <property type="evidence" value="ECO:0007669"/>
    <property type="project" value="InterPro"/>
</dbReference>
<comment type="subcellular location">
    <subcellularLocation>
        <location evidence="1 7">Cell membrane</location>
        <topology evidence="1 7">Multi-pass membrane protein</topology>
    </subcellularLocation>
</comment>
<comment type="similarity">
    <text evidence="7">Belongs to the binding-protein-dependent transport system permease family.</text>
</comment>